<keyword evidence="1" id="KW-1133">Transmembrane helix</keyword>
<name>A0A845M9U3_9PROT</name>
<dbReference type="EMBL" id="WTVA01000001">
    <property type="protein sequence ID" value="MZR21079.1"/>
    <property type="molecule type" value="Genomic_DNA"/>
</dbReference>
<organism evidence="2 3">
    <name type="scientific">Sneathiella chungangensis</name>
    <dbReference type="NCBI Taxonomy" id="1418234"/>
    <lineage>
        <taxon>Bacteria</taxon>
        <taxon>Pseudomonadati</taxon>
        <taxon>Pseudomonadota</taxon>
        <taxon>Alphaproteobacteria</taxon>
        <taxon>Sneathiellales</taxon>
        <taxon>Sneathiellaceae</taxon>
        <taxon>Sneathiella</taxon>
    </lineage>
</organism>
<dbReference type="RefSeq" id="WP_161337497.1">
    <property type="nucleotide sequence ID" value="NZ_JBHSDG010000002.1"/>
</dbReference>
<protein>
    <submittedName>
        <fullName evidence="2">Uncharacterized protein</fullName>
    </submittedName>
</protein>
<feature type="transmembrane region" description="Helical" evidence="1">
    <location>
        <begin position="21"/>
        <end position="45"/>
    </location>
</feature>
<keyword evidence="1" id="KW-0812">Transmembrane</keyword>
<proteinExistence type="predicted"/>
<dbReference type="Proteomes" id="UP000445696">
    <property type="component" value="Unassembled WGS sequence"/>
</dbReference>
<keyword evidence="3" id="KW-1185">Reference proteome</keyword>
<keyword evidence="1" id="KW-0472">Membrane</keyword>
<dbReference type="AlphaFoldDB" id="A0A845M9U3"/>
<evidence type="ECO:0000256" key="1">
    <source>
        <dbReference type="SAM" id="Phobius"/>
    </source>
</evidence>
<comment type="caution">
    <text evidence="2">The sequence shown here is derived from an EMBL/GenBank/DDBJ whole genome shotgun (WGS) entry which is preliminary data.</text>
</comment>
<evidence type="ECO:0000313" key="2">
    <source>
        <dbReference type="EMBL" id="MZR21079.1"/>
    </source>
</evidence>
<gene>
    <name evidence="2" type="ORF">GQF03_01915</name>
</gene>
<sequence>MSNPDDEKKYWLDDPKNIDKVFYGVLVICALVALPDVLALLNILYHKHIEFEFENIFEFYSLYGLICYVGLVLIAKKLRKVLMRDEDYYD</sequence>
<accession>A0A845M9U3</accession>
<feature type="transmembrane region" description="Helical" evidence="1">
    <location>
        <begin position="57"/>
        <end position="75"/>
    </location>
</feature>
<dbReference type="OrthoDB" id="282116at2"/>
<evidence type="ECO:0000313" key="3">
    <source>
        <dbReference type="Proteomes" id="UP000445696"/>
    </source>
</evidence>
<reference evidence="2 3" key="1">
    <citation type="journal article" date="2014" name="Int. J. Syst. Evol. Microbiol.">
        <title>Sneathiella chungangensis sp. nov., isolated from a marine sand, and emended description of the genus Sneathiella.</title>
        <authorList>
            <person name="Siamphan C."/>
            <person name="Kim H."/>
            <person name="Lee J.S."/>
            <person name="Kim W."/>
        </authorList>
    </citation>
    <scope>NUCLEOTIDE SEQUENCE [LARGE SCALE GENOMIC DNA]</scope>
    <source>
        <strain evidence="2 3">KCTC 32476</strain>
    </source>
</reference>